<evidence type="ECO:0000256" key="5">
    <source>
        <dbReference type="ARBA" id="ARBA00022801"/>
    </source>
</evidence>
<dbReference type="GO" id="GO:0036297">
    <property type="term" value="P:interstrand cross-link repair"/>
    <property type="evidence" value="ECO:0000318"/>
    <property type="project" value="GO_Central"/>
</dbReference>
<feature type="region of interest" description="Disordered" evidence="11">
    <location>
        <begin position="1481"/>
        <end position="1531"/>
    </location>
</feature>
<reference evidence="15" key="1">
    <citation type="journal article" date="2017" name="Cell">
        <title>Insights into land plant evolution garnered from the Marchantia polymorpha genome.</title>
        <authorList>
            <person name="Bowman J.L."/>
            <person name="Kohchi T."/>
            <person name="Yamato K.T."/>
            <person name="Jenkins J."/>
            <person name="Shu S."/>
            <person name="Ishizaki K."/>
            <person name="Yamaoka S."/>
            <person name="Nishihama R."/>
            <person name="Nakamura Y."/>
            <person name="Berger F."/>
            <person name="Adam C."/>
            <person name="Aki S.S."/>
            <person name="Althoff F."/>
            <person name="Araki T."/>
            <person name="Arteaga-Vazquez M.A."/>
            <person name="Balasubrmanian S."/>
            <person name="Barry K."/>
            <person name="Bauer D."/>
            <person name="Boehm C.R."/>
            <person name="Briginshaw L."/>
            <person name="Caballero-Perez J."/>
            <person name="Catarino B."/>
            <person name="Chen F."/>
            <person name="Chiyoda S."/>
            <person name="Chovatia M."/>
            <person name="Davies K.M."/>
            <person name="Delmans M."/>
            <person name="Demura T."/>
            <person name="Dierschke T."/>
            <person name="Dolan L."/>
            <person name="Dorantes-Acosta A.E."/>
            <person name="Eklund D.M."/>
            <person name="Florent S.N."/>
            <person name="Flores-Sandoval E."/>
            <person name="Fujiyama A."/>
            <person name="Fukuzawa H."/>
            <person name="Galik B."/>
            <person name="Grimanelli D."/>
            <person name="Grimwood J."/>
            <person name="Grossniklaus U."/>
            <person name="Hamada T."/>
            <person name="Haseloff J."/>
            <person name="Hetherington A.J."/>
            <person name="Higo A."/>
            <person name="Hirakawa Y."/>
            <person name="Hundley H.N."/>
            <person name="Ikeda Y."/>
            <person name="Inoue K."/>
            <person name="Inoue S.I."/>
            <person name="Ishida S."/>
            <person name="Jia Q."/>
            <person name="Kakita M."/>
            <person name="Kanazawa T."/>
            <person name="Kawai Y."/>
            <person name="Kawashima T."/>
            <person name="Kennedy M."/>
            <person name="Kinose K."/>
            <person name="Kinoshita T."/>
            <person name="Kohara Y."/>
            <person name="Koide E."/>
            <person name="Komatsu K."/>
            <person name="Kopischke S."/>
            <person name="Kubo M."/>
            <person name="Kyozuka J."/>
            <person name="Lagercrantz U."/>
            <person name="Lin S.S."/>
            <person name="Lindquist E."/>
            <person name="Lipzen A.M."/>
            <person name="Lu C.W."/>
            <person name="De Luna E."/>
            <person name="Martienssen R.A."/>
            <person name="Minamino N."/>
            <person name="Mizutani M."/>
            <person name="Mizutani M."/>
            <person name="Mochizuki N."/>
            <person name="Monte I."/>
            <person name="Mosher R."/>
            <person name="Nagasaki H."/>
            <person name="Nakagami H."/>
            <person name="Naramoto S."/>
            <person name="Nishitani K."/>
            <person name="Ohtani M."/>
            <person name="Okamoto T."/>
            <person name="Okumura M."/>
            <person name="Phillips J."/>
            <person name="Pollak B."/>
            <person name="Reinders A."/>
            <person name="Rovekamp M."/>
            <person name="Sano R."/>
            <person name="Sawa S."/>
            <person name="Schmid M.W."/>
            <person name="Shirakawa M."/>
            <person name="Solano R."/>
            <person name="Spunde A."/>
            <person name="Suetsugu N."/>
            <person name="Sugano S."/>
            <person name="Sugiyama A."/>
            <person name="Sun R."/>
            <person name="Suzuki Y."/>
            <person name="Takenaka M."/>
            <person name="Takezawa D."/>
            <person name="Tomogane H."/>
            <person name="Tsuzuki M."/>
            <person name="Ueda T."/>
            <person name="Umeda M."/>
            <person name="Ward J.M."/>
            <person name="Watanabe Y."/>
            <person name="Yazaki K."/>
            <person name="Yokoyama R."/>
            <person name="Yoshitake Y."/>
            <person name="Yotsui I."/>
            <person name="Zachgo S."/>
            <person name="Schmutz J."/>
        </authorList>
    </citation>
    <scope>NUCLEOTIDE SEQUENCE [LARGE SCALE GENOMIC DNA]</scope>
    <source>
        <strain evidence="15">Tak-1</strain>
    </source>
</reference>
<evidence type="ECO:0008006" key="16">
    <source>
        <dbReference type="Google" id="ProtNLM"/>
    </source>
</evidence>
<dbReference type="PANTHER" id="PTHR14025:SF20">
    <property type="entry name" value="FANCONI ANEMIA GROUP M PROTEIN"/>
    <property type="match status" value="1"/>
</dbReference>
<feature type="region of interest" description="Disordered" evidence="11">
    <location>
        <begin position="1403"/>
        <end position="1431"/>
    </location>
</feature>
<feature type="compositionally biased region" description="Acidic residues" evidence="11">
    <location>
        <begin position="1405"/>
        <end position="1431"/>
    </location>
</feature>
<dbReference type="InterPro" id="IPR001650">
    <property type="entry name" value="Helicase_C-like"/>
</dbReference>
<gene>
    <name evidence="14" type="ORF">MARPO_0001s0472</name>
</gene>
<keyword evidence="3" id="KW-0547">Nucleotide-binding</keyword>
<evidence type="ECO:0000256" key="2">
    <source>
        <dbReference type="ARBA" id="ARBA00009889"/>
    </source>
</evidence>
<evidence type="ECO:0000256" key="11">
    <source>
        <dbReference type="SAM" id="MobiDB-lite"/>
    </source>
</evidence>
<proteinExistence type="inferred from homology"/>
<name>A0A2R6XWP9_MARPO</name>
<dbReference type="Proteomes" id="UP000244005">
    <property type="component" value="Unassembled WGS sequence"/>
</dbReference>
<dbReference type="PROSITE" id="PS51194">
    <property type="entry name" value="HELICASE_CTER"/>
    <property type="match status" value="1"/>
</dbReference>
<evidence type="ECO:0000256" key="4">
    <source>
        <dbReference type="ARBA" id="ARBA00022763"/>
    </source>
</evidence>
<evidence type="ECO:0000256" key="6">
    <source>
        <dbReference type="ARBA" id="ARBA00022806"/>
    </source>
</evidence>
<accession>A0A2R6XWP9</accession>
<dbReference type="PANTHER" id="PTHR14025">
    <property type="entry name" value="FANCONI ANEMIA GROUP M FANCM FAMILY MEMBER"/>
    <property type="match status" value="1"/>
</dbReference>
<keyword evidence="4" id="KW-0227">DNA damage</keyword>
<dbReference type="Pfam" id="PF04851">
    <property type="entry name" value="ResIII"/>
    <property type="match status" value="1"/>
</dbReference>
<evidence type="ECO:0000256" key="9">
    <source>
        <dbReference type="ARBA" id="ARBA00023204"/>
    </source>
</evidence>
<feature type="domain" description="Helicase C-terminal" evidence="13">
    <location>
        <begin position="514"/>
        <end position="685"/>
    </location>
</feature>
<evidence type="ECO:0000259" key="12">
    <source>
        <dbReference type="PROSITE" id="PS51192"/>
    </source>
</evidence>
<feature type="domain" description="Helicase ATP-binding" evidence="12">
    <location>
        <begin position="189"/>
        <end position="357"/>
    </location>
</feature>
<evidence type="ECO:0000256" key="10">
    <source>
        <dbReference type="ARBA" id="ARBA00023242"/>
    </source>
</evidence>
<dbReference type="GO" id="GO:0016787">
    <property type="term" value="F:hydrolase activity"/>
    <property type="evidence" value="ECO:0007669"/>
    <property type="project" value="UniProtKB-KW"/>
</dbReference>
<dbReference type="CDD" id="cd18801">
    <property type="entry name" value="SF2_C_FANCM_Hef"/>
    <property type="match status" value="1"/>
</dbReference>
<comment type="similarity">
    <text evidence="2">Belongs to the DEAD box helicase family. DEAH subfamily. FANCM sub-subfamily.</text>
</comment>
<dbReference type="InterPro" id="IPR027417">
    <property type="entry name" value="P-loop_NTPase"/>
</dbReference>
<dbReference type="FunFam" id="3.40.50.300:FF:001992">
    <property type="entry name" value="ATP-dependent RNA helicase, putative"/>
    <property type="match status" value="1"/>
</dbReference>
<evidence type="ECO:0000256" key="1">
    <source>
        <dbReference type="ARBA" id="ARBA00004123"/>
    </source>
</evidence>
<dbReference type="GO" id="GO:0043138">
    <property type="term" value="F:3'-5' DNA helicase activity"/>
    <property type="evidence" value="ECO:0000318"/>
    <property type="project" value="GO_Central"/>
</dbReference>
<keyword evidence="15" id="KW-1185">Reference proteome</keyword>
<dbReference type="SMART" id="SM00487">
    <property type="entry name" value="DEXDc"/>
    <property type="match status" value="1"/>
</dbReference>
<dbReference type="CDD" id="cd12091">
    <property type="entry name" value="FANCM_ID"/>
    <property type="match status" value="1"/>
</dbReference>
<dbReference type="GO" id="GO:0005524">
    <property type="term" value="F:ATP binding"/>
    <property type="evidence" value="ECO:0007669"/>
    <property type="project" value="UniProtKB-KW"/>
</dbReference>
<evidence type="ECO:0000313" key="15">
    <source>
        <dbReference type="Proteomes" id="UP000244005"/>
    </source>
</evidence>
<dbReference type="InterPro" id="IPR006935">
    <property type="entry name" value="Helicase/UvrB_N"/>
</dbReference>
<dbReference type="PROSITE" id="PS51192">
    <property type="entry name" value="HELICASE_ATP_BIND_1"/>
    <property type="match status" value="1"/>
</dbReference>
<dbReference type="GO" id="GO:0045003">
    <property type="term" value="P:double-strand break repair via synthesis-dependent strand annealing"/>
    <property type="evidence" value="ECO:0000318"/>
    <property type="project" value="GO_Central"/>
</dbReference>
<sequence>MTLNTFIEDDDFDWEAAVSEIDKACSKKEASGSGSGAGAGAGGGTELLLSQSAQRCKQKTLLSFIRQDKGADQVRSEKQQRKIYISSHKENGIQPKIETSGLKTQLEHSIRRQDDQFNNGNHHRKVAECSFRETANEKVVETNRLNAHQEHPTECPEDRFRCQVPFDPVTASSWIYPANVPCRTYQFNITKVALFSNTLVSLPTGLGKTLIAAAVMYNYFRWFPTGKIIFAAPSRPLVVQQIEACHKVVGIPQDMTIDMTGDMSPPVRAEYWQSRRVFFVTPQCLEKDIQSGTCTSRQIVCLVIDEAHRATGNYSYCVIVRQLLQAKINYRLLALTATPGSKQVTIQAVVDNLQISCLEYRNEHDPDVSQYTHNRKIELIEVPMNAASNQVKDLLIEVLQPIVYRLCGYRVFYNRDIARLTPFEFIQAREKFRQAPPPAIPQNDYSQVEIYFGLGITLTHIFKLLFTHGMRPAYEMLQQKLQQGVLKRLGGNDKMRHLQSVMKQIVGHGAPSPKLDKVVEIISTHFSAHDPTKTRVIIFTNFRESVKDIMEILAARCTDVKAMEFIGQSSGKASKGQSQKTQQAVLQKFRAGGFNTIVATSIAEEGLDIMEVDLVICFDANISPLRMIQRMGRTGRKRDGRVVVLACEGAEKEGYLAKQSRNKALNKHMVNGGVYSFNFHPSSHMIPHSYRPAVQLVELAIEEFVPRSKKLKVKCSETAVGGLKSLSDTDFQLLEKYKIALRGESWKPSLIAFPQYQLVPTPVHKVEHSYRTRVLIDALRFMQDTSVPLEDITHCARDKEVTSSQKSLPHSHLGPPDPVKEKILSLVTPDKTNTALGELESDSNKEVLPATLYSDLDCAEDIRIKNMSSITAPNEEVKLRPLFVKPLSKKESLSLKPVSESKAFREVPVNKRESQPDRRADDLDFVSPVQGIQEVMHVKEGVMYSLTRCQNVLEFTKVITDSRTTGYTTTPQESPCLSRIGLQMEDRVRDFDSHPSEPSFRVFPPKESGINVLTAPSSISSGISDGKPLLKSVGRSKLSLSKKPLSDDGTSLFGVGRASHGLKRTLTVKSEALEGAQRSDFDNRGRAANPVSPLAEVPQNVNVDVITPNDKVMHSKKSQCMLERKQKSGVDVEIASRRLDKIASQGVVPLSPDLEIVSGRLEEIASQGVVPSSPVSKPLLDHSHISSSPVLKTPCVPKLPDVQQASITSLEFLQQHQKSPVTPLTTLGPVFSKRDSQSQINRLSTDSQKKKTPVSSFLCRINGMSPTGKFLNFSEFGLEDSLHEDRSNFSREKSLATSIVQLSPDGHDDAGNFTECLTTPQGRSTKSPSEVWEITEGKAGSASVKKPRRLKRLCKAGEKANGPSPLRKLKQLKKVVTEDLRGGKRFLPQSKAGRNHRKLRVREFLDDEAEVSDDTELSDQSDSEDMEDMEEEADGFIDTAATQALNGAVDMMAVYRRSLLTQSPAEHASGQFGHLLQTSSTLCSDETPRSSEQTSPSDASGSPGPSLGLPIDHSSPIRIDSGGKTPALRQNGMANGRISKSLSISSSIINEDQRKLELRKRKLSFLSNPGTANETEASLYSSQKERELNSKADFDLVDARELQATIPIDIDKQRNTVAEFEDDLFDGVDLDALEAEAAQTCRIRSQKNVNLHHADVAASLGVLTAQVSGTTASRSRLLSRLPNDDKYGGCPSFDLGIAD</sequence>
<protein>
    <recommendedName>
        <fullName evidence="16">Fanconi anemia group M protein</fullName>
    </recommendedName>
</protein>
<keyword evidence="6" id="KW-0347">Helicase</keyword>
<dbReference type="EMBL" id="KZ772673">
    <property type="protein sequence ID" value="PTQ50528.1"/>
    <property type="molecule type" value="Genomic_DNA"/>
</dbReference>
<dbReference type="OrthoDB" id="6513042at2759"/>
<dbReference type="FunFam" id="3.40.50.300:FF:000861">
    <property type="entry name" value="Fanconi anemia, complementation group M"/>
    <property type="match status" value="1"/>
</dbReference>
<dbReference type="GO" id="GO:0000400">
    <property type="term" value="F:four-way junction DNA binding"/>
    <property type="evidence" value="ECO:0000318"/>
    <property type="project" value="GO_Central"/>
</dbReference>
<dbReference type="GO" id="GO:0009378">
    <property type="term" value="F:four-way junction helicase activity"/>
    <property type="evidence" value="ECO:0000318"/>
    <property type="project" value="GO_Central"/>
</dbReference>
<feature type="compositionally biased region" description="Polar residues" evidence="11">
    <location>
        <begin position="1481"/>
        <end position="1499"/>
    </location>
</feature>
<keyword evidence="9" id="KW-0234">DNA repair</keyword>
<dbReference type="Gene3D" id="3.40.50.300">
    <property type="entry name" value="P-loop containing nucleotide triphosphate hydrolases"/>
    <property type="match status" value="2"/>
</dbReference>
<dbReference type="InterPro" id="IPR039686">
    <property type="entry name" value="FANCM/Mph1-like_ID"/>
</dbReference>
<dbReference type="SUPFAM" id="SSF52540">
    <property type="entry name" value="P-loop containing nucleoside triphosphate hydrolases"/>
    <property type="match status" value="1"/>
</dbReference>
<dbReference type="Pfam" id="PF00271">
    <property type="entry name" value="Helicase_C"/>
    <property type="match status" value="1"/>
</dbReference>
<feature type="compositionally biased region" description="Low complexity" evidence="11">
    <location>
        <begin position="1500"/>
        <end position="1510"/>
    </location>
</feature>
<comment type="subcellular location">
    <subcellularLocation>
        <location evidence="1">Nucleus</location>
    </subcellularLocation>
</comment>
<evidence type="ECO:0000259" key="13">
    <source>
        <dbReference type="PROSITE" id="PS51194"/>
    </source>
</evidence>
<keyword evidence="7" id="KW-0067">ATP-binding</keyword>
<dbReference type="InterPro" id="IPR044749">
    <property type="entry name" value="FANCM_DEXDc"/>
</dbReference>
<dbReference type="GO" id="GO:0005634">
    <property type="term" value="C:nucleus"/>
    <property type="evidence" value="ECO:0007669"/>
    <property type="project" value="UniProtKB-SubCell"/>
</dbReference>
<dbReference type="InterPro" id="IPR014001">
    <property type="entry name" value="Helicase_ATP-bd"/>
</dbReference>
<organism evidence="14 15">
    <name type="scientific">Marchantia polymorpha</name>
    <name type="common">Common liverwort</name>
    <name type="synonym">Marchantia aquatica</name>
    <dbReference type="NCBI Taxonomy" id="3197"/>
    <lineage>
        <taxon>Eukaryota</taxon>
        <taxon>Viridiplantae</taxon>
        <taxon>Streptophyta</taxon>
        <taxon>Embryophyta</taxon>
        <taxon>Marchantiophyta</taxon>
        <taxon>Marchantiopsida</taxon>
        <taxon>Marchantiidae</taxon>
        <taxon>Marchantiales</taxon>
        <taxon>Marchantiaceae</taxon>
        <taxon>Marchantia</taxon>
    </lineage>
</organism>
<evidence type="ECO:0000313" key="14">
    <source>
        <dbReference type="EMBL" id="PTQ50528.1"/>
    </source>
</evidence>
<evidence type="ECO:0000256" key="8">
    <source>
        <dbReference type="ARBA" id="ARBA00023125"/>
    </source>
</evidence>
<keyword evidence="10" id="KW-0539">Nucleus</keyword>
<evidence type="ECO:0000256" key="3">
    <source>
        <dbReference type="ARBA" id="ARBA00022741"/>
    </source>
</evidence>
<keyword evidence="5" id="KW-0378">Hydrolase</keyword>
<dbReference type="CDD" id="cd18033">
    <property type="entry name" value="DEXDc_FANCM"/>
    <property type="match status" value="1"/>
</dbReference>
<keyword evidence="8" id="KW-0238">DNA-binding</keyword>
<evidence type="ECO:0000256" key="7">
    <source>
        <dbReference type="ARBA" id="ARBA00022840"/>
    </source>
</evidence>
<dbReference type="Gramene" id="Mp1g21370.1">
    <property type="protein sequence ID" value="Mp1g21370.1.cds"/>
    <property type="gene ID" value="Mp1g21370"/>
</dbReference>
<dbReference type="SMART" id="SM00490">
    <property type="entry name" value="HELICc"/>
    <property type="match status" value="1"/>
</dbReference>